<protein>
    <submittedName>
        <fullName evidence="3">Predicted membrane protein</fullName>
    </submittedName>
</protein>
<name>A0A1H7TG75_AQUAM</name>
<evidence type="ECO:0000256" key="2">
    <source>
        <dbReference type="SAM" id="Phobius"/>
    </source>
</evidence>
<feature type="transmembrane region" description="Helical" evidence="2">
    <location>
        <begin position="739"/>
        <end position="759"/>
    </location>
</feature>
<feature type="coiled-coil region" evidence="1">
    <location>
        <begin position="8"/>
        <end position="42"/>
    </location>
</feature>
<dbReference type="EMBL" id="FOAB01000006">
    <property type="protein sequence ID" value="SEL83499.1"/>
    <property type="molecule type" value="Genomic_DNA"/>
</dbReference>
<dbReference type="RefSeq" id="WP_091410680.1">
    <property type="nucleotide sequence ID" value="NZ_FOAB01000006.1"/>
</dbReference>
<feature type="transmembrane region" description="Helical" evidence="2">
    <location>
        <begin position="468"/>
        <end position="493"/>
    </location>
</feature>
<feature type="transmembrane region" description="Helical" evidence="2">
    <location>
        <begin position="220"/>
        <end position="237"/>
    </location>
</feature>
<dbReference type="Pfam" id="PF10101">
    <property type="entry name" value="DUF2339"/>
    <property type="match status" value="1"/>
</dbReference>
<evidence type="ECO:0000256" key="1">
    <source>
        <dbReference type="SAM" id="Coils"/>
    </source>
</evidence>
<feature type="transmembrane region" description="Helical" evidence="2">
    <location>
        <begin position="688"/>
        <end position="707"/>
    </location>
</feature>
<feature type="transmembrane region" description="Helical" evidence="2">
    <location>
        <begin position="359"/>
        <end position="378"/>
    </location>
</feature>
<feature type="transmembrane region" description="Helical" evidence="2">
    <location>
        <begin position="514"/>
        <end position="538"/>
    </location>
</feature>
<feature type="transmembrane region" description="Helical" evidence="2">
    <location>
        <begin position="169"/>
        <end position="190"/>
    </location>
</feature>
<gene>
    <name evidence="3" type="ORF">SAMN04487910_3411</name>
</gene>
<feature type="transmembrane region" description="Helical" evidence="2">
    <location>
        <begin position="621"/>
        <end position="644"/>
    </location>
</feature>
<feature type="transmembrane region" description="Helical" evidence="2">
    <location>
        <begin position="714"/>
        <end position="733"/>
    </location>
</feature>
<feature type="transmembrane region" description="Helical" evidence="2">
    <location>
        <begin position="269"/>
        <end position="287"/>
    </location>
</feature>
<feature type="transmembrane region" description="Helical" evidence="2">
    <location>
        <begin position="136"/>
        <end position="157"/>
    </location>
</feature>
<feature type="transmembrane region" description="Helical" evidence="2">
    <location>
        <begin position="328"/>
        <end position="347"/>
    </location>
</feature>
<accession>A0A1H7TG75</accession>
<feature type="transmembrane region" description="Helical" evidence="2">
    <location>
        <begin position="550"/>
        <end position="569"/>
    </location>
</feature>
<feature type="transmembrane region" description="Helical" evidence="2">
    <location>
        <begin position="407"/>
        <end position="424"/>
    </location>
</feature>
<evidence type="ECO:0000313" key="4">
    <source>
        <dbReference type="Proteomes" id="UP000198521"/>
    </source>
</evidence>
<proteinExistence type="predicted"/>
<dbReference type="AlphaFoldDB" id="A0A1H7TG75"/>
<keyword evidence="2" id="KW-1133">Transmembrane helix</keyword>
<feature type="transmembrane region" description="Helical" evidence="2">
    <location>
        <begin position="385"/>
        <end position="401"/>
    </location>
</feature>
<feature type="transmembrane region" description="Helical" evidence="2">
    <location>
        <begin position="243"/>
        <end position="262"/>
    </location>
</feature>
<keyword evidence="2" id="KW-0472">Membrane</keyword>
<organism evidence="3 4">
    <name type="scientific">Aquimarina amphilecti</name>
    <dbReference type="NCBI Taxonomy" id="1038014"/>
    <lineage>
        <taxon>Bacteria</taxon>
        <taxon>Pseudomonadati</taxon>
        <taxon>Bacteroidota</taxon>
        <taxon>Flavobacteriia</taxon>
        <taxon>Flavobacteriales</taxon>
        <taxon>Flavobacteriaceae</taxon>
        <taxon>Aquimarina</taxon>
    </lineage>
</organism>
<dbReference type="STRING" id="1038014.SAMN04487910_3411"/>
<feature type="transmembrane region" description="Helical" evidence="2">
    <location>
        <begin position="656"/>
        <end position="676"/>
    </location>
</feature>
<reference evidence="3 4" key="1">
    <citation type="submission" date="2016-10" db="EMBL/GenBank/DDBJ databases">
        <authorList>
            <person name="de Groot N.N."/>
        </authorList>
    </citation>
    <scope>NUCLEOTIDE SEQUENCE [LARGE SCALE GENOMIC DNA]</scope>
    <source>
        <strain evidence="3 4">DSM 25232</strain>
    </source>
</reference>
<feature type="transmembrane region" description="Helical" evidence="2">
    <location>
        <begin position="436"/>
        <end position="456"/>
    </location>
</feature>
<sequence length="772" mass="88834">MADNQKYINDLLEKIAILSNKQEVFRREILNLKNEVLRFKNEEGQREPQVLEDKITTPIIEPNLEEVKDTVEIKEPLPQKEPELSFSQSKIKQIVKPKGKSNLEKFIGENLISKIGVIILIIGVAIGAKYSIDNELISPLTRIILGYLTGIGLIAVGMKLKKKYENFSAVLVSGAMAILYFITFLAYSLYGLIPQLFTFGLMVVFTIFTVFAAVQYNKQVIAHIGLVGAYAVPFLLSDGSGKVAVLFSYMAIINVGILIISFKKYWKPLYYSSFILTWLIYFSWYAIDYETDIHFGLAFTFLLVFFATFYFMFLVYKLSRKEKFGTGDVILQLINAFVFYGIGFSMLSDHDIGSQLLGVFTLANAVIHFVVSVVIYKLKLADRNLFYFTSGMVLVFISISFPVQLDGNWVTLLWAAEAALLFWIGRTKKVPIYEKLAYPVIALTFFSLIQDWWMYYAEYAYMSGTDEISVIPFFNISVLTSLLCAASFGYILFLHRSKNYPFPWLKYKTWYQLISLWISAMFLFVLYMTFFLEIIDYWNGLESNQEDFMGIWLINYTLAFLSILSLVNIKRIKNVVFGYINMVLNMFALLMFLTTGLYILSELRESYLDPILLESGEAGSYHISIRYISLAFCTLLLIACYRYVREKFFKGTFKIAFDVVLQIAVIWLLSSELIHWLDIAGYTSSDKLGLSILWGIYSLLLIVFGFWKKIKHMRIIAFILFGVTLIKLFLYDIAHLNTISKTIVFVSLGLLLLIISFLYNKYKHIITDEVKD</sequence>
<dbReference type="PANTHER" id="PTHR38434:SF1">
    <property type="entry name" value="BLL2549 PROTEIN"/>
    <property type="match status" value="1"/>
</dbReference>
<dbReference type="OrthoDB" id="666059at2"/>
<dbReference type="Proteomes" id="UP000198521">
    <property type="component" value="Unassembled WGS sequence"/>
</dbReference>
<feature type="transmembrane region" description="Helical" evidence="2">
    <location>
        <begin position="111"/>
        <end position="130"/>
    </location>
</feature>
<dbReference type="InterPro" id="IPR019286">
    <property type="entry name" value="DUF2339_TM"/>
</dbReference>
<feature type="transmembrane region" description="Helical" evidence="2">
    <location>
        <begin position="196"/>
        <end position="213"/>
    </location>
</feature>
<keyword evidence="4" id="KW-1185">Reference proteome</keyword>
<feature type="transmembrane region" description="Helical" evidence="2">
    <location>
        <begin position="576"/>
        <end position="601"/>
    </location>
</feature>
<feature type="transmembrane region" description="Helical" evidence="2">
    <location>
        <begin position="293"/>
        <end position="316"/>
    </location>
</feature>
<keyword evidence="1" id="KW-0175">Coiled coil</keyword>
<evidence type="ECO:0000313" key="3">
    <source>
        <dbReference type="EMBL" id="SEL83499.1"/>
    </source>
</evidence>
<keyword evidence="2" id="KW-0812">Transmembrane</keyword>
<dbReference type="PANTHER" id="PTHR38434">
    <property type="entry name" value="BLL2549 PROTEIN"/>
    <property type="match status" value="1"/>
</dbReference>